<comment type="caution">
    <text evidence="1">The sequence shown here is derived from an EMBL/GenBank/DDBJ whole genome shotgun (WGS) entry which is preliminary data.</text>
</comment>
<dbReference type="EMBL" id="CCXZ01000168">
    <property type="protein sequence ID" value="CEG17916.1"/>
    <property type="molecule type" value="Genomic_DNA"/>
</dbReference>
<dbReference type="AlphaFoldDB" id="A0A0U4YPV7"/>
<name>A0A0U4YPV7_XANCI</name>
<reference evidence="1 2" key="1">
    <citation type="submission" date="2014-09" db="EMBL/GenBank/DDBJ databases">
        <authorList>
            <person name="Regsiter A."/>
        </authorList>
    </citation>
    <scope>NUCLEOTIDE SEQUENCE [LARGE SCALE GENOMIC DNA]</scope>
</reference>
<protein>
    <submittedName>
        <fullName evidence="1">Uncharacterized protein</fullName>
    </submittedName>
</protein>
<evidence type="ECO:0000313" key="1">
    <source>
        <dbReference type="EMBL" id="CEG17916.1"/>
    </source>
</evidence>
<sequence length="124" mass="14453">MQGGNDAFCKCKAMSSGPRFFLQNILYYLIIVRRPCLQRHEILGCHVFEFWVVPLHLCHSLHHPIPPLLPLWAVLFAPKSYERSLELFSLFRCASELRPIVLDPLPKLLFLLYQIAGVQLHQWT</sequence>
<accession>A0A0U4YPV7</accession>
<evidence type="ECO:0000313" key="2">
    <source>
        <dbReference type="Proteomes" id="UP000052230"/>
    </source>
</evidence>
<gene>
    <name evidence="1" type="ORF">XAC3562_710002</name>
</gene>
<dbReference type="Proteomes" id="UP000052230">
    <property type="component" value="Unassembled WGS sequence"/>
</dbReference>
<proteinExistence type="predicted"/>
<organism evidence="1 2">
    <name type="scientific">Xanthomonas citri pv. citri</name>
    <dbReference type="NCBI Taxonomy" id="611301"/>
    <lineage>
        <taxon>Bacteria</taxon>
        <taxon>Pseudomonadati</taxon>
        <taxon>Pseudomonadota</taxon>
        <taxon>Gammaproteobacteria</taxon>
        <taxon>Lysobacterales</taxon>
        <taxon>Lysobacteraceae</taxon>
        <taxon>Xanthomonas</taxon>
    </lineage>
</organism>
<keyword evidence="2" id="KW-1185">Reference proteome</keyword>